<dbReference type="Gene3D" id="1.20.1420.30">
    <property type="entry name" value="NCX, central ion-binding region"/>
    <property type="match status" value="2"/>
</dbReference>
<feature type="domain" description="Sodium/calcium exchanger membrane region" evidence="6">
    <location>
        <begin position="2"/>
        <end position="142"/>
    </location>
</feature>
<dbReference type="InterPro" id="IPR044880">
    <property type="entry name" value="NCX_ion-bd_dom_sf"/>
</dbReference>
<dbReference type="GO" id="GO:0008273">
    <property type="term" value="F:calcium, potassium:sodium antiporter activity"/>
    <property type="evidence" value="ECO:0007669"/>
    <property type="project" value="TreeGrafter"/>
</dbReference>
<dbReference type="GO" id="GO:0005262">
    <property type="term" value="F:calcium channel activity"/>
    <property type="evidence" value="ECO:0007669"/>
    <property type="project" value="TreeGrafter"/>
</dbReference>
<gene>
    <name evidence="7" type="ORF">DI563_03270</name>
</gene>
<dbReference type="Proteomes" id="UP000249135">
    <property type="component" value="Unassembled WGS sequence"/>
</dbReference>
<evidence type="ECO:0000256" key="2">
    <source>
        <dbReference type="ARBA" id="ARBA00022692"/>
    </source>
</evidence>
<feature type="transmembrane region" description="Helical" evidence="5">
    <location>
        <begin position="177"/>
        <end position="199"/>
    </location>
</feature>
<dbReference type="PANTHER" id="PTHR10846">
    <property type="entry name" value="SODIUM/POTASSIUM/CALCIUM EXCHANGER"/>
    <property type="match status" value="1"/>
</dbReference>
<evidence type="ECO:0000256" key="5">
    <source>
        <dbReference type="SAM" id="Phobius"/>
    </source>
</evidence>
<feature type="transmembrane region" description="Helical" evidence="5">
    <location>
        <begin position="338"/>
        <end position="356"/>
    </location>
</feature>
<dbReference type="NCBIfam" id="TIGR00367">
    <property type="entry name" value="calcium/sodium antiporter"/>
    <property type="match status" value="1"/>
</dbReference>
<accession>A0A2W5QKR5</accession>
<feature type="transmembrane region" description="Helical" evidence="5">
    <location>
        <begin position="101"/>
        <end position="118"/>
    </location>
</feature>
<feature type="domain" description="Sodium/calcium exchanger membrane region" evidence="6">
    <location>
        <begin position="177"/>
        <end position="323"/>
    </location>
</feature>
<feature type="transmembrane region" description="Helical" evidence="5">
    <location>
        <begin position="241"/>
        <end position="263"/>
    </location>
</feature>
<dbReference type="GO" id="GO:0006874">
    <property type="term" value="P:intracellular calcium ion homeostasis"/>
    <property type="evidence" value="ECO:0007669"/>
    <property type="project" value="TreeGrafter"/>
</dbReference>
<dbReference type="GO" id="GO:0005886">
    <property type="term" value="C:plasma membrane"/>
    <property type="evidence" value="ECO:0007669"/>
    <property type="project" value="TreeGrafter"/>
</dbReference>
<feature type="transmembrane region" description="Helical" evidence="5">
    <location>
        <begin position="283"/>
        <end position="301"/>
    </location>
</feature>
<feature type="transmembrane region" description="Helical" evidence="5">
    <location>
        <begin position="76"/>
        <end position="94"/>
    </location>
</feature>
<dbReference type="AlphaFoldDB" id="A0A2W5QKR5"/>
<proteinExistence type="predicted"/>
<protein>
    <submittedName>
        <fullName evidence="7">Sodium:calcium antiporter</fullName>
    </submittedName>
</protein>
<dbReference type="EMBL" id="QFPP01000015">
    <property type="protein sequence ID" value="PZQ77586.1"/>
    <property type="molecule type" value="Genomic_DNA"/>
</dbReference>
<name>A0A2W5QKR5_VARPD</name>
<evidence type="ECO:0000256" key="1">
    <source>
        <dbReference type="ARBA" id="ARBA00004141"/>
    </source>
</evidence>
<dbReference type="InterPro" id="IPR004481">
    <property type="entry name" value="K/Na/Ca-exchanger"/>
</dbReference>
<evidence type="ECO:0000313" key="8">
    <source>
        <dbReference type="Proteomes" id="UP000249135"/>
    </source>
</evidence>
<evidence type="ECO:0000313" key="7">
    <source>
        <dbReference type="EMBL" id="PZQ77586.1"/>
    </source>
</evidence>
<organism evidence="7 8">
    <name type="scientific">Variovorax paradoxus</name>
    <dbReference type="NCBI Taxonomy" id="34073"/>
    <lineage>
        <taxon>Bacteria</taxon>
        <taxon>Pseudomonadati</taxon>
        <taxon>Pseudomonadota</taxon>
        <taxon>Betaproteobacteria</taxon>
        <taxon>Burkholderiales</taxon>
        <taxon>Comamonadaceae</taxon>
        <taxon>Variovorax</taxon>
    </lineage>
</organism>
<comment type="caution">
    <text evidence="7">The sequence shown here is derived from an EMBL/GenBank/DDBJ whole genome shotgun (WGS) entry which is preliminary data.</text>
</comment>
<evidence type="ECO:0000256" key="3">
    <source>
        <dbReference type="ARBA" id="ARBA00022989"/>
    </source>
</evidence>
<feature type="transmembrane region" description="Helical" evidence="5">
    <location>
        <begin position="308"/>
        <end position="326"/>
    </location>
</feature>
<comment type="subcellular location">
    <subcellularLocation>
        <location evidence="1">Membrane</location>
        <topology evidence="1">Multi-pass membrane protein</topology>
    </subcellularLocation>
</comment>
<sequence length="361" mass="36887">MSLLLFLGGLVALVAGAALLVRGASLLALRLGLSPLVVGLTVVAFGTSAPEMAVSTGAVLSDQGGLAVGNAIGSNIFNVLFILGIAALITPLAVHRQVIRQEAPIMIGGAVLLIVLGLDGALGLFDGLLLLGSLVAYTVFLVRQSRAEPAAAGRDEFADELQPASAGRWDARLPMQLALIVAGLLLLVLGSEGLVRAAVSFARALGLSEVIIGLTIVAAGTSLPEVAASVMASLKGERDIAVGNVVGSCIFNLFGVVGLGALVASSGAGSALPLPPDVARFDLWVMLAALVACLPVFLTGREIARWEGALFLAYYVAYTAYLVLAAQRHDGTQAFGDAMLGFVVPLTIVTLGVTMLRRAGR</sequence>
<reference evidence="7 8" key="1">
    <citation type="submission" date="2017-08" db="EMBL/GenBank/DDBJ databases">
        <title>Infants hospitalized years apart are colonized by the same room-sourced microbial strains.</title>
        <authorList>
            <person name="Brooks B."/>
            <person name="Olm M.R."/>
            <person name="Firek B.A."/>
            <person name="Baker R."/>
            <person name="Thomas B.C."/>
            <person name="Morowitz M.J."/>
            <person name="Banfield J.F."/>
        </authorList>
    </citation>
    <scope>NUCLEOTIDE SEQUENCE [LARGE SCALE GENOMIC DNA]</scope>
    <source>
        <strain evidence="7">S2_005_003_R2_41</strain>
    </source>
</reference>
<evidence type="ECO:0000259" key="6">
    <source>
        <dbReference type="Pfam" id="PF01699"/>
    </source>
</evidence>
<dbReference type="PANTHER" id="PTHR10846:SF8">
    <property type="entry name" value="INNER MEMBRANE PROTEIN YRBG"/>
    <property type="match status" value="1"/>
</dbReference>
<keyword evidence="3 5" id="KW-1133">Transmembrane helix</keyword>
<keyword evidence="2 5" id="KW-0812">Transmembrane</keyword>
<evidence type="ECO:0000256" key="4">
    <source>
        <dbReference type="ARBA" id="ARBA00023136"/>
    </source>
</evidence>
<dbReference type="Pfam" id="PF01699">
    <property type="entry name" value="Na_Ca_ex"/>
    <property type="match status" value="2"/>
</dbReference>
<dbReference type="InterPro" id="IPR004837">
    <property type="entry name" value="NaCa_Exmemb"/>
</dbReference>
<keyword evidence="4 5" id="KW-0472">Membrane</keyword>